<dbReference type="Proteomes" id="UP001159042">
    <property type="component" value="Unassembled WGS sequence"/>
</dbReference>
<gene>
    <name evidence="2" type="ORF">NQ315_001456</name>
</gene>
<dbReference type="InterPro" id="IPR038718">
    <property type="entry name" value="SNF2-like_sf"/>
</dbReference>
<dbReference type="EMBL" id="JANEYG010000005">
    <property type="protein sequence ID" value="KAJ8922914.1"/>
    <property type="molecule type" value="Genomic_DNA"/>
</dbReference>
<dbReference type="AlphaFoldDB" id="A0AAV8W8P8"/>
<evidence type="ECO:0000313" key="3">
    <source>
        <dbReference type="Proteomes" id="UP001159042"/>
    </source>
</evidence>
<sequence>MFYVKQPSNKKSPWILSDWSHCKEKSPISIPTNTLKDIKNHQILGIDFLYQAYKKQFKGVILNEEEGMNTQIQVAAFLNAMFNHVDPKFLVLVVAPDHHIVNWHYHLSIHGGLRVEVITPKTCPEDFDQEHGLAILLPFIHIKLLECLVDYDYFAVVIDDFDQVATKLIIRKLHGLYNIGLTVRSFYTHPDQKLQFTMLNWCNPGCVGKLADFYKVDNDNFANFRNNYRHWWFRLTWGFCESFQKPTDKEHQGYTKVLSKWARSNHLKKSSNGNLERAVRKRKQVGIIDDNKPSSSDQITKFEKTIRKSKRVSHNGEGAENEIGNHLLVRENGEIDISDNLTEANHQSSEGTVICAVDLYKAKDPNYVQLPSMDENPILNSIIWNLEKFPRPIATENSTFCSPVKHKVEEANCSKTFEEENPNCSEAFKEENVLMSIIDDNVPVDFALDEETALSYKKEELRSQIFDDKPSSYAFDNQPGSSDFFPVLDRARCSCSFKKTGTCVKYWG</sequence>
<dbReference type="Gene3D" id="3.40.50.10810">
    <property type="entry name" value="Tandem AAA-ATPase domain"/>
    <property type="match status" value="1"/>
</dbReference>
<keyword evidence="3" id="KW-1185">Reference proteome</keyword>
<proteinExistence type="predicted"/>
<reference evidence="2 3" key="1">
    <citation type="journal article" date="2023" name="Insect Mol. Biol.">
        <title>Genome sequencing provides insights into the evolution of gene families encoding plant cell wall-degrading enzymes in longhorned beetles.</title>
        <authorList>
            <person name="Shin N.R."/>
            <person name="Okamura Y."/>
            <person name="Kirsch R."/>
            <person name="Pauchet Y."/>
        </authorList>
    </citation>
    <scope>NUCLEOTIDE SEQUENCE [LARGE SCALE GENOMIC DNA]</scope>
    <source>
        <strain evidence="2">EAD_L_NR</strain>
    </source>
</reference>
<accession>A0AAV8W8P8</accession>
<feature type="region of interest" description="Disordered" evidence="1">
    <location>
        <begin position="268"/>
        <end position="300"/>
    </location>
</feature>
<evidence type="ECO:0000256" key="1">
    <source>
        <dbReference type="SAM" id="MobiDB-lite"/>
    </source>
</evidence>
<organism evidence="2 3">
    <name type="scientific">Exocentrus adspersus</name>
    <dbReference type="NCBI Taxonomy" id="1586481"/>
    <lineage>
        <taxon>Eukaryota</taxon>
        <taxon>Metazoa</taxon>
        <taxon>Ecdysozoa</taxon>
        <taxon>Arthropoda</taxon>
        <taxon>Hexapoda</taxon>
        <taxon>Insecta</taxon>
        <taxon>Pterygota</taxon>
        <taxon>Neoptera</taxon>
        <taxon>Endopterygota</taxon>
        <taxon>Coleoptera</taxon>
        <taxon>Polyphaga</taxon>
        <taxon>Cucujiformia</taxon>
        <taxon>Chrysomeloidea</taxon>
        <taxon>Cerambycidae</taxon>
        <taxon>Lamiinae</taxon>
        <taxon>Acanthocinini</taxon>
        <taxon>Exocentrus</taxon>
    </lineage>
</organism>
<comment type="caution">
    <text evidence="2">The sequence shown here is derived from an EMBL/GenBank/DDBJ whole genome shotgun (WGS) entry which is preliminary data.</text>
</comment>
<name>A0AAV8W8P8_9CUCU</name>
<evidence type="ECO:0000313" key="2">
    <source>
        <dbReference type="EMBL" id="KAJ8922914.1"/>
    </source>
</evidence>
<protein>
    <submittedName>
        <fullName evidence="2">Uncharacterized protein</fullName>
    </submittedName>
</protein>